<accession>A0ABQ0GAT7</accession>
<evidence type="ECO:0000256" key="2">
    <source>
        <dbReference type="SAM" id="MobiDB-lite"/>
    </source>
</evidence>
<feature type="compositionally biased region" description="Pro residues" evidence="2">
    <location>
        <begin position="132"/>
        <end position="143"/>
    </location>
</feature>
<feature type="region of interest" description="Disordered" evidence="2">
    <location>
        <begin position="313"/>
        <end position="359"/>
    </location>
</feature>
<evidence type="ECO:0000313" key="3">
    <source>
        <dbReference type="EMBL" id="GAB1314873.1"/>
    </source>
</evidence>
<keyword evidence="1" id="KW-0175">Coiled coil</keyword>
<feature type="compositionally biased region" description="Acidic residues" evidence="2">
    <location>
        <begin position="111"/>
        <end position="123"/>
    </location>
</feature>
<dbReference type="GeneID" id="98175826"/>
<comment type="caution">
    <text evidence="3">The sequence shown here is derived from an EMBL/GenBank/DDBJ whole genome shotgun (WGS) entry which is preliminary data.</text>
</comment>
<proteinExistence type="predicted"/>
<reference evidence="3 4" key="1">
    <citation type="submission" date="2024-09" db="EMBL/GenBank/DDBJ databases">
        <title>Itraconazole resistance in Madurella fahalii resulting from another homologue of gene encoding cytochrome P450 14-alpha sterol demethylase (CYP51).</title>
        <authorList>
            <person name="Yoshioka I."/>
            <person name="Fahal A.H."/>
            <person name="Kaneko S."/>
            <person name="Yaguchi T."/>
        </authorList>
    </citation>
    <scope>NUCLEOTIDE SEQUENCE [LARGE SCALE GENOMIC DNA]</scope>
    <source>
        <strain evidence="3 4">IFM 68171</strain>
    </source>
</reference>
<feature type="compositionally biased region" description="Basic and acidic residues" evidence="2">
    <location>
        <begin position="339"/>
        <end position="348"/>
    </location>
</feature>
<feature type="region of interest" description="Disordered" evidence="2">
    <location>
        <begin position="13"/>
        <end position="38"/>
    </location>
</feature>
<feature type="compositionally biased region" description="Polar residues" evidence="2">
    <location>
        <begin position="13"/>
        <end position="33"/>
    </location>
</feature>
<name>A0ABQ0GAT7_9PEZI</name>
<feature type="compositionally biased region" description="Basic and acidic residues" evidence="2">
    <location>
        <begin position="86"/>
        <end position="96"/>
    </location>
</feature>
<protein>
    <submittedName>
        <fullName evidence="3">Uncharacterized protein</fullName>
    </submittedName>
</protein>
<gene>
    <name evidence="3" type="ORF">MFIFM68171_05083</name>
</gene>
<dbReference type="RefSeq" id="XP_070916604.1">
    <property type="nucleotide sequence ID" value="XM_071060503.1"/>
</dbReference>
<keyword evidence="4" id="KW-1185">Reference proteome</keyword>
<dbReference type="EMBL" id="BAAFSV010000002">
    <property type="protein sequence ID" value="GAB1314873.1"/>
    <property type="molecule type" value="Genomic_DNA"/>
</dbReference>
<evidence type="ECO:0000256" key="1">
    <source>
        <dbReference type="SAM" id="Coils"/>
    </source>
</evidence>
<feature type="compositionally biased region" description="Basic and acidic residues" evidence="2">
    <location>
        <begin position="190"/>
        <end position="203"/>
    </location>
</feature>
<feature type="coiled-coil region" evidence="1">
    <location>
        <begin position="459"/>
        <end position="486"/>
    </location>
</feature>
<feature type="region of interest" description="Disordered" evidence="2">
    <location>
        <begin position="77"/>
        <end position="203"/>
    </location>
</feature>
<dbReference type="Proteomes" id="UP001628179">
    <property type="component" value="Unassembled WGS sequence"/>
</dbReference>
<organism evidence="3 4">
    <name type="scientific">Madurella fahalii</name>
    <dbReference type="NCBI Taxonomy" id="1157608"/>
    <lineage>
        <taxon>Eukaryota</taxon>
        <taxon>Fungi</taxon>
        <taxon>Dikarya</taxon>
        <taxon>Ascomycota</taxon>
        <taxon>Pezizomycotina</taxon>
        <taxon>Sordariomycetes</taxon>
        <taxon>Sordariomycetidae</taxon>
        <taxon>Sordariales</taxon>
        <taxon>Sordariales incertae sedis</taxon>
        <taxon>Madurella</taxon>
    </lineage>
</organism>
<feature type="compositionally biased region" description="Polar residues" evidence="2">
    <location>
        <begin position="98"/>
        <end position="109"/>
    </location>
</feature>
<sequence>MAPATITKLFASSPRTSNYTNGSDNDHTASLTPTRGVARPAFPAAIDQIDVPQPKITVSQDAPVKHPVIPSFLVNRAPDVPSLSHTTDRPFSRDDTVDSTILSKSNSAPWSDEDSDSSSEVDDLAQAVPPRRLFPPPPQPLPLPGTAKFRPPTSWYPPFGHGGGRSPAQLSRDVPSTASESESESEYSDGETRSLSHGSGHSELEELIETKRRSIWLLRHNMAGKRGELRELRRRKDDIDNAFMQTFRPYLASKTHIVVVPTDLLGERFGEMQSIRDEYYTAESAYEAMELELDKEELALEILEADMARVSHGQVNARSPRPFPTRPPTLKINGQVDAKPNDGPRGQDDSGPPSPVSLLGISGELQEDIHPLYQELLEAAGDRQLAEEYCEDIEIHHEKILYDLELELHRKRVRNNQGNLISEEDLRSLRSSLTKVPTDAAEFEARFGIPISDDDLEFLRDYELVEKQARQELDEASQTLNRLRELCIKKGVMRKHASYHEELAIFSGSNWTPMPADGNIAIESAPRPAAGGLAHPRFPILLSNPSHVLDLLSPIAALERALKLPKDDPMSAQRRAECMKELGISTLMKKTENTPDYINQWLIHRLRTSPMEAELMLAVCESVFKVVNLRRWQEEVLYYWRLDDAAKLSPLVFQGAQTPRDDDGGELGLGFGFGLEEGASRSQLNSVIEESTRVKSDDPAEVAAAAAAAASPLREMGVVGTRSVKSMG</sequence>
<evidence type="ECO:0000313" key="4">
    <source>
        <dbReference type="Proteomes" id="UP001628179"/>
    </source>
</evidence>